<evidence type="ECO:0000313" key="4">
    <source>
        <dbReference type="Proteomes" id="UP000828390"/>
    </source>
</evidence>
<dbReference type="PANTHER" id="PTHR48430">
    <property type="entry name" value="PARTNER OF XRN-2 PROTEIN 1"/>
    <property type="match status" value="1"/>
</dbReference>
<feature type="region of interest" description="Disordered" evidence="1">
    <location>
        <begin position="1"/>
        <end position="31"/>
    </location>
</feature>
<dbReference type="PROSITE" id="PS51827">
    <property type="entry name" value="XTBD"/>
    <property type="match status" value="1"/>
</dbReference>
<evidence type="ECO:0000313" key="3">
    <source>
        <dbReference type="EMBL" id="KAH3779398.1"/>
    </source>
</evidence>
<protein>
    <recommendedName>
        <fullName evidence="2">XRN2-binding (XTBD) domain-containing protein</fullName>
    </recommendedName>
</protein>
<feature type="compositionally biased region" description="Low complexity" evidence="1">
    <location>
        <begin position="1"/>
        <end position="19"/>
    </location>
</feature>
<reference evidence="3" key="2">
    <citation type="submission" date="2020-11" db="EMBL/GenBank/DDBJ databases">
        <authorList>
            <person name="McCartney M.A."/>
            <person name="Auch B."/>
            <person name="Kono T."/>
            <person name="Mallez S."/>
            <person name="Becker A."/>
            <person name="Gohl D.M."/>
            <person name="Silverstein K.A.T."/>
            <person name="Koren S."/>
            <person name="Bechman K.B."/>
            <person name="Herman A."/>
            <person name="Abrahante J.E."/>
            <person name="Garbe J."/>
        </authorList>
    </citation>
    <scope>NUCLEOTIDE SEQUENCE</scope>
    <source>
        <strain evidence="3">Duluth1</strain>
        <tissue evidence="3">Whole animal</tissue>
    </source>
</reference>
<proteinExistence type="predicted"/>
<organism evidence="3 4">
    <name type="scientific">Dreissena polymorpha</name>
    <name type="common">Zebra mussel</name>
    <name type="synonym">Mytilus polymorpha</name>
    <dbReference type="NCBI Taxonomy" id="45954"/>
    <lineage>
        <taxon>Eukaryota</taxon>
        <taxon>Metazoa</taxon>
        <taxon>Spiralia</taxon>
        <taxon>Lophotrochozoa</taxon>
        <taxon>Mollusca</taxon>
        <taxon>Bivalvia</taxon>
        <taxon>Autobranchia</taxon>
        <taxon>Heteroconchia</taxon>
        <taxon>Euheterodonta</taxon>
        <taxon>Imparidentia</taxon>
        <taxon>Neoheterodontei</taxon>
        <taxon>Myida</taxon>
        <taxon>Dreissenoidea</taxon>
        <taxon>Dreissenidae</taxon>
        <taxon>Dreissena</taxon>
    </lineage>
</organism>
<reference evidence="3" key="1">
    <citation type="journal article" date="2019" name="bioRxiv">
        <title>The Genome of the Zebra Mussel, Dreissena polymorpha: A Resource for Invasive Species Research.</title>
        <authorList>
            <person name="McCartney M.A."/>
            <person name="Auch B."/>
            <person name="Kono T."/>
            <person name="Mallez S."/>
            <person name="Zhang Y."/>
            <person name="Obille A."/>
            <person name="Becker A."/>
            <person name="Abrahante J.E."/>
            <person name="Garbe J."/>
            <person name="Badalamenti J.P."/>
            <person name="Herman A."/>
            <person name="Mangelson H."/>
            <person name="Liachko I."/>
            <person name="Sullivan S."/>
            <person name="Sone E.D."/>
            <person name="Koren S."/>
            <person name="Silverstein K.A.T."/>
            <person name="Beckman K.B."/>
            <person name="Gohl D.M."/>
        </authorList>
    </citation>
    <scope>NUCLEOTIDE SEQUENCE</scope>
    <source>
        <strain evidence="3">Duluth1</strain>
        <tissue evidence="3">Whole animal</tissue>
    </source>
</reference>
<dbReference type="Pfam" id="PF11952">
    <property type="entry name" value="XTBD"/>
    <property type="match status" value="1"/>
</dbReference>
<dbReference type="PANTHER" id="PTHR48430:SF1">
    <property type="entry name" value="PARTNER OF XRN-2 PROTEIN 1"/>
    <property type="match status" value="1"/>
</dbReference>
<evidence type="ECO:0000256" key="1">
    <source>
        <dbReference type="SAM" id="MobiDB-lite"/>
    </source>
</evidence>
<comment type="caution">
    <text evidence="3">The sequence shown here is derived from an EMBL/GenBank/DDBJ whole genome shotgun (WGS) entry which is preliminary data.</text>
</comment>
<sequence length="88" mass="10285">MSIVKSNKSNNPPNQSNMSEMFDVESFRNPNESNTEWKMRRKFLLAHHETLDVDRLVCLANCYVNVEVYGCTYPVETMRELKALIDQL</sequence>
<name>A0A9D4EHG0_DREPO</name>
<keyword evidence="4" id="KW-1185">Reference proteome</keyword>
<dbReference type="AlphaFoldDB" id="A0A9D4EHG0"/>
<feature type="domain" description="XRN2-binding (XTBD)" evidence="2">
    <location>
        <begin position="24"/>
        <end position="88"/>
    </location>
</feature>
<gene>
    <name evidence="3" type="ORF">DPMN_157200</name>
</gene>
<accession>A0A9D4EHG0</accession>
<evidence type="ECO:0000259" key="2">
    <source>
        <dbReference type="PROSITE" id="PS51827"/>
    </source>
</evidence>
<dbReference type="InterPro" id="IPR021859">
    <property type="entry name" value="XTBD"/>
</dbReference>
<dbReference type="Proteomes" id="UP000828390">
    <property type="component" value="Unassembled WGS sequence"/>
</dbReference>
<dbReference type="EMBL" id="JAIWYP010000008">
    <property type="protein sequence ID" value="KAH3779398.1"/>
    <property type="molecule type" value="Genomic_DNA"/>
</dbReference>